<dbReference type="RefSeq" id="WP_012350242.1">
    <property type="nucleotide sequence ID" value="NC_010525.1"/>
</dbReference>
<keyword evidence="1" id="KW-1003">Cell membrane</keyword>
<accession>B1YDF9</accession>
<dbReference type="PANTHER" id="PTHR43221">
    <property type="entry name" value="PROTEASE HTPX"/>
    <property type="match status" value="1"/>
</dbReference>
<evidence type="ECO:0000313" key="13">
    <source>
        <dbReference type="EMBL" id="ACB39822.1"/>
    </source>
</evidence>
<evidence type="ECO:0000256" key="4">
    <source>
        <dbReference type="ARBA" id="ARBA00022723"/>
    </source>
</evidence>
<keyword evidence="14" id="KW-1185">Reference proteome</keyword>
<dbReference type="InterPro" id="IPR001915">
    <property type="entry name" value="Peptidase_M48"/>
</dbReference>
<evidence type="ECO:0000256" key="7">
    <source>
        <dbReference type="ARBA" id="ARBA00022989"/>
    </source>
</evidence>
<keyword evidence="9 11" id="KW-0472">Membrane</keyword>
<dbReference type="GO" id="GO:0006508">
    <property type="term" value="P:proteolysis"/>
    <property type="evidence" value="ECO:0007669"/>
    <property type="project" value="UniProtKB-KW"/>
</dbReference>
<dbReference type="OrthoDB" id="28389at2157"/>
<evidence type="ECO:0000256" key="11">
    <source>
        <dbReference type="SAM" id="Phobius"/>
    </source>
</evidence>
<evidence type="ECO:0000256" key="2">
    <source>
        <dbReference type="ARBA" id="ARBA00022670"/>
    </source>
</evidence>
<dbReference type="GO" id="GO:0046872">
    <property type="term" value="F:metal ion binding"/>
    <property type="evidence" value="ECO:0007669"/>
    <property type="project" value="UniProtKB-KW"/>
</dbReference>
<organism evidence="13 14">
    <name type="scientific">Pyrobaculum neutrophilum (strain DSM 2338 / JCM 9278 / NBRC 100436 / V24Sta)</name>
    <name type="common">Thermoproteus neutrophilus</name>
    <dbReference type="NCBI Taxonomy" id="444157"/>
    <lineage>
        <taxon>Archaea</taxon>
        <taxon>Thermoproteota</taxon>
        <taxon>Thermoprotei</taxon>
        <taxon>Thermoproteales</taxon>
        <taxon>Thermoproteaceae</taxon>
        <taxon>Pyrobaculum</taxon>
    </lineage>
</organism>
<gene>
    <name evidence="13" type="ordered locus">Tneu_0885</name>
</gene>
<evidence type="ECO:0000256" key="8">
    <source>
        <dbReference type="ARBA" id="ARBA00023049"/>
    </source>
</evidence>
<evidence type="ECO:0000256" key="6">
    <source>
        <dbReference type="ARBA" id="ARBA00022833"/>
    </source>
</evidence>
<dbReference type="Proteomes" id="UP000001694">
    <property type="component" value="Chromosome"/>
</dbReference>
<name>B1YDF9_PYRNV</name>
<reference evidence="13" key="1">
    <citation type="submission" date="2008-03" db="EMBL/GenBank/DDBJ databases">
        <title>Complete sequence of Thermoproteus neutrophilus V24Sta.</title>
        <authorList>
            <consortium name="US DOE Joint Genome Institute"/>
            <person name="Copeland A."/>
            <person name="Lucas S."/>
            <person name="Lapidus A."/>
            <person name="Glavina del Rio T."/>
            <person name="Dalin E."/>
            <person name="Tice H."/>
            <person name="Bruce D."/>
            <person name="Goodwin L."/>
            <person name="Pitluck S."/>
            <person name="Sims D."/>
            <person name="Brettin T."/>
            <person name="Detter J.C."/>
            <person name="Han C."/>
            <person name="Kuske C.R."/>
            <person name="Schmutz J."/>
            <person name="Larimer F."/>
            <person name="Land M."/>
            <person name="Hauser L."/>
            <person name="Kyrpides N."/>
            <person name="Mikhailova N."/>
            <person name="Biddle J.F."/>
            <person name="Zhang Z."/>
            <person name="Fitz-Gibbon S.T."/>
            <person name="Lowe T.M."/>
            <person name="Saltikov C."/>
            <person name="House C.H."/>
            <person name="Richardson P."/>
        </authorList>
    </citation>
    <scope>NUCLEOTIDE SEQUENCE [LARGE SCALE GENOMIC DNA]</scope>
    <source>
        <strain evidence="13">V24Sta</strain>
    </source>
</reference>
<dbReference type="EMBL" id="CP001014">
    <property type="protein sequence ID" value="ACB39822.1"/>
    <property type="molecule type" value="Genomic_DNA"/>
</dbReference>
<keyword evidence="5 10" id="KW-0378">Hydrolase</keyword>
<feature type="transmembrane region" description="Helical" evidence="11">
    <location>
        <begin position="213"/>
        <end position="233"/>
    </location>
</feature>
<dbReference type="GeneID" id="6164285"/>
<dbReference type="AlphaFoldDB" id="B1YDF9"/>
<proteinExistence type="inferred from homology"/>
<dbReference type="STRING" id="444157.Tneu_0885"/>
<evidence type="ECO:0000256" key="3">
    <source>
        <dbReference type="ARBA" id="ARBA00022692"/>
    </source>
</evidence>
<comment type="similarity">
    <text evidence="10">Belongs to the peptidase M48 family.</text>
</comment>
<keyword evidence="8 10" id="KW-0482">Metalloprotease</keyword>
<keyword evidence="2 10" id="KW-0645">Protease</keyword>
<evidence type="ECO:0000313" key="14">
    <source>
        <dbReference type="Proteomes" id="UP000001694"/>
    </source>
</evidence>
<dbReference type="eggNOG" id="arCOG01333">
    <property type="taxonomic scope" value="Archaea"/>
</dbReference>
<evidence type="ECO:0000256" key="5">
    <source>
        <dbReference type="ARBA" id="ARBA00022801"/>
    </source>
</evidence>
<dbReference type="Gene3D" id="3.30.2010.10">
    <property type="entry name" value="Metalloproteases ('zincins'), catalytic domain"/>
    <property type="match status" value="1"/>
</dbReference>
<dbReference type="HOGENOM" id="CLU_942049_0_0_2"/>
<keyword evidence="3 11" id="KW-0812">Transmembrane</keyword>
<protein>
    <submittedName>
        <fullName evidence="13">Peptidase M48 Ste24p</fullName>
    </submittedName>
</protein>
<feature type="transmembrane region" description="Helical" evidence="11">
    <location>
        <begin position="188"/>
        <end position="207"/>
    </location>
</feature>
<evidence type="ECO:0000256" key="9">
    <source>
        <dbReference type="ARBA" id="ARBA00023136"/>
    </source>
</evidence>
<evidence type="ECO:0000256" key="10">
    <source>
        <dbReference type="RuleBase" id="RU003983"/>
    </source>
</evidence>
<keyword evidence="4" id="KW-0479">Metal-binding</keyword>
<evidence type="ECO:0000256" key="1">
    <source>
        <dbReference type="ARBA" id="ARBA00022475"/>
    </source>
</evidence>
<feature type="domain" description="Peptidase M48" evidence="12">
    <location>
        <begin position="133"/>
        <end position="292"/>
    </location>
</feature>
<keyword evidence="6 10" id="KW-0862">Zinc</keyword>
<dbReference type="Pfam" id="PF01435">
    <property type="entry name" value="Peptidase_M48"/>
    <property type="match status" value="1"/>
</dbReference>
<evidence type="ECO:0000259" key="12">
    <source>
        <dbReference type="Pfam" id="PF01435"/>
    </source>
</evidence>
<dbReference type="GO" id="GO:0004222">
    <property type="term" value="F:metalloendopeptidase activity"/>
    <property type="evidence" value="ECO:0007669"/>
    <property type="project" value="InterPro"/>
</dbReference>
<dbReference type="InterPro" id="IPR050083">
    <property type="entry name" value="HtpX_protease"/>
</dbReference>
<comment type="cofactor">
    <cofactor evidence="10">
        <name>Zn(2+)</name>
        <dbReference type="ChEBI" id="CHEBI:29105"/>
    </cofactor>
    <text evidence="10">Binds 1 zinc ion per subunit.</text>
</comment>
<dbReference type="KEGG" id="tne:Tneu_0885"/>
<dbReference type="PANTHER" id="PTHR43221:SF2">
    <property type="entry name" value="PROTEASE HTPX HOMOLOG"/>
    <property type="match status" value="1"/>
</dbReference>
<feature type="transmembrane region" description="Helical" evidence="11">
    <location>
        <begin position="63"/>
        <end position="83"/>
    </location>
</feature>
<keyword evidence="7 11" id="KW-1133">Transmembrane helix</keyword>
<sequence>MGLDLLDFLRRRYRGDAYKAALVGTYVGGRYVDPPPLQANAYLLMVPLALSLVPLLLSKNAALQWAAGVAIIVGAYLALYLYLRRSCFIPDEVRVVRTNYGDVDYLRRNKLAILEDPSALPGDYEVYHAPAGVCVARDRRANAFTLDGPGGPVIFFTTGLYARLEPEELQAVLEHERGHIRYRHTHKLLAFLIAEYTLRVPLVHLVYTKYTVALLAAHMVGAALLFTALLHAFEFEADRYAAAKHRERLASALVKLDWNGIVDSVANPIAARLSLLARSHPLTIDRLKRLNALPH</sequence>